<evidence type="ECO:0008006" key="4">
    <source>
        <dbReference type="Google" id="ProtNLM"/>
    </source>
</evidence>
<organism evidence="3">
    <name type="scientific">Cyanobacterium aponinum AL20115</name>
    <dbReference type="NCBI Taxonomy" id="3090662"/>
    <lineage>
        <taxon>Bacteria</taxon>
        <taxon>Bacillati</taxon>
        <taxon>Cyanobacteriota</taxon>
        <taxon>Cyanophyceae</taxon>
        <taxon>Oscillatoriophycideae</taxon>
        <taxon>Chroococcales</taxon>
        <taxon>Geminocystaceae</taxon>
        <taxon>Cyanobacterium</taxon>
    </lineage>
</organism>
<keyword evidence="2" id="KW-1133">Transmembrane helix</keyword>
<gene>
    <name evidence="3" type="ORF">SAY89_03010</name>
</gene>
<proteinExistence type="predicted"/>
<name>A0AAF0ZFM6_9CHRO</name>
<sequence length="182" mass="20768">MLAHDTLPKRNTNAVVKNKSLNQRDFRPKSSHSHNQEQTLNKNPRRVQERNSHTSQSSESIQYPLWLKSFIVLNHFSSVICGLSVGTALVMYGMTVYAPKQWTNKYHQLQNLQKQERQFTFTDEVLKDTLAESAQQQGSGFVNPDQSKPPIFLPETNATAITQKSINPVKIKKVNPIYPVAY</sequence>
<protein>
    <recommendedName>
        <fullName evidence="4">Cell division protein FtsL</fullName>
    </recommendedName>
</protein>
<keyword evidence="2" id="KW-0472">Membrane</keyword>
<reference evidence="3" key="1">
    <citation type="submission" date="2023-11" db="EMBL/GenBank/DDBJ databases">
        <title>Genome sequence of Cyanobacterium aponinum BCRC AL20115.</title>
        <authorList>
            <person name="Chang H.-Y."/>
            <person name="Lin K.-M."/>
            <person name="Hsueh H.-T."/>
            <person name="Chu H.-A."/>
            <person name="Kuo C.-H."/>
        </authorList>
    </citation>
    <scope>NUCLEOTIDE SEQUENCE</scope>
    <source>
        <strain evidence="3">AL20115</strain>
    </source>
</reference>
<accession>A0AAF0ZFM6</accession>
<dbReference type="EMBL" id="CP138348">
    <property type="protein sequence ID" value="WPF89262.1"/>
    <property type="molecule type" value="Genomic_DNA"/>
</dbReference>
<keyword evidence="2" id="KW-0812">Transmembrane</keyword>
<feature type="transmembrane region" description="Helical" evidence="2">
    <location>
        <begin position="76"/>
        <end position="98"/>
    </location>
</feature>
<dbReference type="RefSeq" id="WP_015219786.1">
    <property type="nucleotide sequence ID" value="NZ_CP138348.1"/>
</dbReference>
<evidence type="ECO:0000256" key="2">
    <source>
        <dbReference type="SAM" id="Phobius"/>
    </source>
</evidence>
<evidence type="ECO:0000313" key="3">
    <source>
        <dbReference type="EMBL" id="WPF89262.1"/>
    </source>
</evidence>
<feature type="region of interest" description="Disordered" evidence="1">
    <location>
        <begin position="1"/>
        <end position="58"/>
    </location>
</feature>
<feature type="compositionally biased region" description="Polar residues" evidence="1">
    <location>
        <begin position="9"/>
        <end position="21"/>
    </location>
</feature>
<evidence type="ECO:0000256" key="1">
    <source>
        <dbReference type="SAM" id="MobiDB-lite"/>
    </source>
</evidence>
<dbReference type="AlphaFoldDB" id="A0AAF0ZFM6"/>